<dbReference type="PANTHER" id="PTHR46255:SF3">
    <property type="entry name" value="HOMEOBOX DOMAIN-CONTAINING PROTEIN"/>
    <property type="match status" value="1"/>
</dbReference>
<feature type="region of interest" description="Disordered" evidence="3">
    <location>
        <begin position="117"/>
        <end position="303"/>
    </location>
</feature>
<feature type="region of interest" description="Disordered" evidence="3">
    <location>
        <begin position="1"/>
        <end position="59"/>
    </location>
</feature>
<keyword evidence="1 2" id="KW-0539">Nucleus</keyword>
<dbReference type="AlphaFoldDB" id="A0A8K0UW36"/>
<dbReference type="GO" id="GO:0000981">
    <property type="term" value="F:DNA-binding transcription factor activity, RNA polymerase II-specific"/>
    <property type="evidence" value="ECO:0007669"/>
    <property type="project" value="TreeGrafter"/>
</dbReference>
<accession>A0A8K0UW36</accession>
<comment type="subcellular location">
    <subcellularLocation>
        <location evidence="1 2">Nucleus</location>
    </subcellularLocation>
</comment>
<feature type="compositionally biased region" description="Pro residues" evidence="3">
    <location>
        <begin position="135"/>
        <end position="146"/>
    </location>
</feature>
<dbReference type="CDD" id="cd00086">
    <property type="entry name" value="homeodomain"/>
    <property type="match status" value="1"/>
</dbReference>
<dbReference type="OrthoDB" id="6159439at2759"/>
<reference evidence="5" key="1">
    <citation type="journal article" date="2021" name="New Phytol.">
        <title>Evolutionary innovations through gain and loss of genes in the ectomycorrhizal Boletales.</title>
        <authorList>
            <person name="Wu G."/>
            <person name="Miyauchi S."/>
            <person name="Morin E."/>
            <person name="Kuo A."/>
            <person name="Drula E."/>
            <person name="Varga T."/>
            <person name="Kohler A."/>
            <person name="Feng B."/>
            <person name="Cao Y."/>
            <person name="Lipzen A."/>
            <person name="Daum C."/>
            <person name="Hundley H."/>
            <person name="Pangilinan J."/>
            <person name="Johnson J."/>
            <person name="Barry K."/>
            <person name="LaButti K."/>
            <person name="Ng V."/>
            <person name="Ahrendt S."/>
            <person name="Min B."/>
            <person name="Choi I.G."/>
            <person name="Park H."/>
            <person name="Plett J.M."/>
            <person name="Magnuson J."/>
            <person name="Spatafora J.W."/>
            <person name="Nagy L.G."/>
            <person name="Henrissat B."/>
            <person name="Grigoriev I.V."/>
            <person name="Yang Z.L."/>
            <person name="Xu J."/>
            <person name="Martin F.M."/>
        </authorList>
    </citation>
    <scope>NUCLEOTIDE SEQUENCE</scope>
    <source>
        <strain evidence="5">KKN 215</strain>
    </source>
</reference>
<dbReference type="EMBL" id="JAEVFJ010000004">
    <property type="protein sequence ID" value="KAH8105100.1"/>
    <property type="molecule type" value="Genomic_DNA"/>
</dbReference>
<sequence>MEDKGKGKEETSRSSPSASSSQGDMADTEVEAGSSQPTEQGESAPPPPKKKRTRTLTTPHQSAVLHALLAQSRFPTTAMREEVGRSIGLSARKVQIWFQASNVFCTNDSILMAGTISQNQRQKARRPRGQNVPPLTRPPQFGPFPNVPSGSTMGMQPEPGTQAEGDVHGSASHPTPFLRLEHDHPTGLPSASSSGPSSAGLSPEYFANTTGRFGRHSGGSVAQLSGPGIPGPSNESVLIGPAPRGRSAGPRSRRGSGRSSTSRHPEPYPRASTSTDMLEGQRLAPRHSLSLPPANLPLQNEQEDFSITLPPLLLSRSPSPSAAGSSSGIHRRVRSPFAPSSFRSGSFETETPFSQSTPIPGVPPPFTLQPSPLWEDPAFSPFNVLPPSSRPGISYRPGTSHLIPRSQSQHPSPIHYPTGVSSTTSSTPTALPSLSNLFHEGPATPHPDVTLAPIRTRLDVVRQAVSPQETALPQLSPTTRAPRQGALVAQSGLSRPHDADDEPEDRRDVHHSAG</sequence>
<feature type="compositionally biased region" description="Polar residues" evidence="3">
    <location>
        <begin position="465"/>
        <end position="481"/>
    </location>
</feature>
<keyword evidence="1 2" id="KW-0371">Homeobox</keyword>
<dbReference type="SUPFAM" id="SSF46689">
    <property type="entry name" value="Homeodomain-like"/>
    <property type="match status" value="1"/>
</dbReference>
<dbReference type="PANTHER" id="PTHR46255">
    <property type="entry name" value="SHORT STATURE HOMEOBOX"/>
    <property type="match status" value="1"/>
</dbReference>
<feature type="compositionally biased region" description="Low complexity" evidence="3">
    <location>
        <begin position="316"/>
        <end position="328"/>
    </location>
</feature>
<evidence type="ECO:0000313" key="6">
    <source>
        <dbReference type="Proteomes" id="UP000813824"/>
    </source>
</evidence>
<organism evidence="5 6">
    <name type="scientific">Cristinia sonorae</name>
    <dbReference type="NCBI Taxonomy" id="1940300"/>
    <lineage>
        <taxon>Eukaryota</taxon>
        <taxon>Fungi</taxon>
        <taxon>Dikarya</taxon>
        <taxon>Basidiomycota</taxon>
        <taxon>Agaricomycotina</taxon>
        <taxon>Agaricomycetes</taxon>
        <taxon>Agaricomycetidae</taxon>
        <taxon>Agaricales</taxon>
        <taxon>Pleurotineae</taxon>
        <taxon>Stephanosporaceae</taxon>
        <taxon>Cristinia</taxon>
    </lineage>
</organism>
<feature type="compositionally biased region" description="Low complexity" evidence="3">
    <location>
        <begin position="187"/>
        <end position="203"/>
    </location>
</feature>
<evidence type="ECO:0000256" key="2">
    <source>
        <dbReference type="RuleBase" id="RU000682"/>
    </source>
</evidence>
<feature type="region of interest" description="Disordered" evidence="3">
    <location>
        <begin position="465"/>
        <end position="514"/>
    </location>
</feature>
<gene>
    <name evidence="5" type="ORF">BXZ70DRAFT_1004635</name>
</gene>
<feature type="compositionally biased region" description="Low complexity" evidence="3">
    <location>
        <begin position="240"/>
        <end position="250"/>
    </location>
</feature>
<evidence type="ECO:0000313" key="5">
    <source>
        <dbReference type="EMBL" id="KAH8105100.1"/>
    </source>
</evidence>
<dbReference type="InterPro" id="IPR052631">
    <property type="entry name" value="Paired_homeobox_Bicoid"/>
</dbReference>
<keyword evidence="6" id="KW-1185">Reference proteome</keyword>
<name>A0A8K0UW36_9AGAR</name>
<feature type="domain" description="Homeobox" evidence="4">
    <location>
        <begin position="48"/>
        <end position="99"/>
    </location>
</feature>
<feature type="region of interest" description="Disordered" evidence="3">
    <location>
        <begin position="316"/>
        <end position="373"/>
    </location>
</feature>
<evidence type="ECO:0000256" key="3">
    <source>
        <dbReference type="SAM" id="MobiDB-lite"/>
    </source>
</evidence>
<dbReference type="Pfam" id="PF00046">
    <property type="entry name" value="Homeodomain"/>
    <property type="match status" value="1"/>
</dbReference>
<dbReference type="InterPro" id="IPR001356">
    <property type="entry name" value="HD"/>
</dbReference>
<dbReference type="SMART" id="SM00389">
    <property type="entry name" value="HOX"/>
    <property type="match status" value="1"/>
</dbReference>
<dbReference type="GO" id="GO:0005634">
    <property type="term" value="C:nucleus"/>
    <property type="evidence" value="ECO:0007669"/>
    <property type="project" value="UniProtKB-SubCell"/>
</dbReference>
<evidence type="ECO:0000256" key="1">
    <source>
        <dbReference type="PROSITE-ProRule" id="PRU00108"/>
    </source>
</evidence>
<feature type="compositionally biased region" description="Basic and acidic residues" evidence="3">
    <location>
        <begin position="504"/>
        <end position="514"/>
    </location>
</feature>
<dbReference type="GO" id="GO:1990837">
    <property type="term" value="F:sequence-specific double-stranded DNA binding"/>
    <property type="evidence" value="ECO:0007669"/>
    <property type="project" value="TreeGrafter"/>
</dbReference>
<feature type="region of interest" description="Disordered" evidence="3">
    <location>
        <begin position="390"/>
        <end position="450"/>
    </location>
</feature>
<comment type="caution">
    <text evidence="5">The sequence shown here is derived from an EMBL/GenBank/DDBJ whole genome shotgun (WGS) entry which is preliminary data.</text>
</comment>
<dbReference type="PROSITE" id="PS50071">
    <property type="entry name" value="HOMEOBOX_2"/>
    <property type="match status" value="1"/>
</dbReference>
<dbReference type="Gene3D" id="1.10.10.60">
    <property type="entry name" value="Homeodomain-like"/>
    <property type="match status" value="1"/>
</dbReference>
<dbReference type="Proteomes" id="UP000813824">
    <property type="component" value="Unassembled WGS sequence"/>
</dbReference>
<dbReference type="InterPro" id="IPR009057">
    <property type="entry name" value="Homeodomain-like_sf"/>
</dbReference>
<feature type="compositionally biased region" description="Basic and acidic residues" evidence="3">
    <location>
        <begin position="1"/>
        <end position="12"/>
    </location>
</feature>
<proteinExistence type="predicted"/>
<feature type="DNA-binding region" description="Homeobox" evidence="1">
    <location>
        <begin position="50"/>
        <end position="100"/>
    </location>
</feature>
<evidence type="ECO:0000259" key="4">
    <source>
        <dbReference type="PROSITE" id="PS50071"/>
    </source>
</evidence>
<protein>
    <recommendedName>
        <fullName evidence="4">Homeobox domain-containing protein</fullName>
    </recommendedName>
</protein>
<feature type="compositionally biased region" description="Low complexity" evidence="3">
    <location>
        <begin position="421"/>
        <end position="435"/>
    </location>
</feature>
<keyword evidence="1 2" id="KW-0238">DNA-binding</keyword>
<feature type="compositionally biased region" description="Polar residues" evidence="3">
    <location>
        <begin position="341"/>
        <end position="358"/>
    </location>
</feature>